<dbReference type="GO" id="GO:0016788">
    <property type="term" value="F:hydrolase activity, acting on ester bonds"/>
    <property type="evidence" value="ECO:0007669"/>
    <property type="project" value="UniProtKB-ARBA"/>
</dbReference>
<sequence>MPIISVEKLNNANLDAETIEQVVNGEPNVLVESREGRKIPTLATLGEKHLSAGVILYGEKTQEQVNDEVGNALTGLSFANKTYATVAAANADIANIAVNQSVWVSSATEGGLYQKSTAGATSLTKSAFDPLMQAKSYTNSLATVKIKELPDSTNFNEVTEPGMHLIKSAASAATMLNCPYLSAGILEVLPVGNEYIIQRYSALSNKSIYNRTSVANVYAVWEKAFFSSEVQSIKDPIELTNGSNFNTITTAGIRKVISNTSAATMLNCPSPRAGILEVLPVSSQLIIQRYTPYGIDKKSYQRASNQGVWPDLWEEVLLKSEAQSLFVNQNAMNQAINTAFDSIVQLDYYGKKYTSAEMLGSKLYSNGVIIGFNSIHTKNVVFNSVEARVSVNTTSEIEYRIWMSSKVSTNANGYSVSTKTNVNNPDFVGVCKSFPRIDNSEPQLIELDKIISIPSDTPYIIAFRALDNTRFNLACFATRVGNIEDRSFNLSTDTIAWANMTALGNADKTLGFYQAGFKLLVTIPSDKSVERYLPELVLPPKIYALSGLESRIYFEHIIKEDYKLYDYDFECSKGQQRNRGYMWAPNSADTAGTYPLSLSILDKQSGQQLASASSNLQLVSATAKSGQTVKVQVIGDSLVNSGSITQGLLNIANNDATKIELVGTRGTGLNKHEGRGGWKISDYTSAGPSNYKFTVSGVEVPPNINATTYTHAGVTYRVQEISLSAGSGYIICDVLSGTPSGVVSGTLTKNNAGFGDASILFSAFEAVAGNPFWDSGSATVNYAGYLSKYSLVAPSFVFIQLGINDVFTFTDDDAVTSFCVSAFAQLDALINSIRSAVSGVKVIVVAPPVGANQDAFGLSYGCNQTSRRFKRNLVTYNKQLYAHYKNKEASSIYVLGAGVGVDTENNFPVTATQINAYNTATYQAQSNGVHPDESGYFQLSAAYFPVIKAI</sequence>
<dbReference type="EMBL" id="DPXL01000166">
    <property type="protein sequence ID" value="HCM32282.1"/>
    <property type="molecule type" value="Genomic_DNA"/>
</dbReference>
<gene>
    <name evidence="1" type="ORF">DIC32_13260</name>
</gene>
<name>A0A3D3G4X0_ACIRA</name>
<evidence type="ECO:0008006" key="3">
    <source>
        <dbReference type="Google" id="ProtNLM"/>
    </source>
</evidence>
<dbReference type="Proteomes" id="UP000262257">
    <property type="component" value="Unassembled WGS sequence"/>
</dbReference>
<proteinExistence type="predicted"/>
<accession>A0A3D3G4X0</accession>
<dbReference type="CDD" id="cd19958">
    <property type="entry name" value="pyocin_knob"/>
    <property type="match status" value="2"/>
</dbReference>
<organism evidence="1 2">
    <name type="scientific">Acinetobacter radioresistens</name>
    <dbReference type="NCBI Taxonomy" id="40216"/>
    <lineage>
        <taxon>Bacteria</taxon>
        <taxon>Pseudomonadati</taxon>
        <taxon>Pseudomonadota</taxon>
        <taxon>Gammaproteobacteria</taxon>
        <taxon>Moraxellales</taxon>
        <taxon>Moraxellaceae</taxon>
        <taxon>Acinetobacter</taxon>
    </lineage>
</organism>
<protein>
    <recommendedName>
        <fullName evidence="3">SGNH/GDSL hydrolase family protein</fullName>
    </recommendedName>
</protein>
<dbReference type="Gene3D" id="3.40.50.1110">
    <property type="entry name" value="SGNH hydrolase"/>
    <property type="match status" value="1"/>
</dbReference>
<reference evidence="1 2" key="1">
    <citation type="journal article" date="2018" name="Nat. Biotechnol.">
        <title>A standardized bacterial taxonomy based on genome phylogeny substantially revises the tree of life.</title>
        <authorList>
            <person name="Parks D.H."/>
            <person name="Chuvochina M."/>
            <person name="Waite D.W."/>
            <person name="Rinke C."/>
            <person name="Skarshewski A."/>
            <person name="Chaumeil P.A."/>
            <person name="Hugenholtz P."/>
        </authorList>
    </citation>
    <scope>NUCLEOTIDE SEQUENCE [LARGE SCALE GENOMIC DNA]</scope>
    <source>
        <strain evidence="1">UBA10045</strain>
    </source>
</reference>
<dbReference type="SUPFAM" id="SSF52266">
    <property type="entry name" value="SGNH hydrolase"/>
    <property type="match status" value="1"/>
</dbReference>
<evidence type="ECO:0000313" key="1">
    <source>
        <dbReference type="EMBL" id="HCM32282.1"/>
    </source>
</evidence>
<comment type="caution">
    <text evidence="1">The sequence shown here is derived from an EMBL/GenBank/DDBJ whole genome shotgun (WGS) entry which is preliminary data.</text>
</comment>
<evidence type="ECO:0000313" key="2">
    <source>
        <dbReference type="Proteomes" id="UP000262257"/>
    </source>
</evidence>
<dbReference type="InterPro" id="IPR036514">
    <property type="entry name" value="SGNH_hydro_sf"/>
</dbReference>
<dbReference type="AlphaFoldDB" id="A0A3D3G4X0"/>